<feature type="transmembrane region" description="Helical" evidence="2">
    <location>
        <begin position="28"/>
        <end position="48"/>
    </location>
</feature>
<organism evidence="3 4">
    <name type="scientific">Clavelina lepadiformis</name>
    <name type="common">Light-bulb sea squirt</name>
    <name type="synonym">Ascidia lepadiformis</name>
    <dbReference type="NCBI Taxonomy" id="159417"/>
    <lineage>
        <taxon>Eukaryota</taxon>
        <taxon>Metazoa</taxon>
        <taxon>Chordata</taxon>
        <taxon>Tunicata</taxon>
        <taxon>Ascidiacea</taxon>
        <taxon>Aplousobranchia</taxon>
        <taxon>Clavelinidae</taxon>
        <taxon>Clavelina</taxon>
    </lineage>
</organism>
<keyword evidence="2" id="KW-0812">Transmembrane</keyword>
<comment type="caution">
    <text evidence="3">The sequence shown here is derived from an EMBL/GenBank/DDBJ whole genome shotgun (WGS) entry which is preliminary data.</text>
</comment>
<feature type="region of interest" description="Disordered" evidence="1">
    <location>
        <begin position="420"/>
        <end position="532"/>
    </location>
</feature>
<evidence type="ECO:0000256" key="2">
    <source>
        <dbReference type="SAM" id="Phobius"/>
    </source>
</evidence>
<feature type="region of interest" description="Disordered" evidence="1">
    <location>
        <begin position="544"/>
        <end position="592"/>
    </location>
</feature>
<evidence type="ECO:0000313" key="3">
    <source>
        <dbReference type="EMBL" id="CAK8671819.1"/>
    </source>
</evidence>
<sequence length="592" mass="65956">MQTASSARFAEATTTAVTNGAIGYHRTLVIVAALLSLLFGGFVVCYIVRRYRLKIQNTMKANTKICVSEPDAALNENESIPTQCSSENAVNHINQFSTPSSQNEHFSESKIGPAGGILKCDCFTVEFPPGSLAKVTNIRLQTLPGKDIYHDDKNFFAISKALRCQPAGLEFRKPCTITADTCYRPVSDSPPVSLTVFVRENGEKDAWQKLKGSNCSLTKDKKFSFKLKHFSDYVAQPETAQSSNLRKDLISVGFEEHLSDKEKSITWYVMDSNETFSKINPLHGGKIIIPYETFSMSLGDDFYLNLQCNGQSNRPSPCVVIDREHVLIRAGQVRSIEVAISNNFLVMQTTNSDRTMTFHYSVTKHSAAPATSTDNRPALWGRFYFTMRGRRSNNRSETQTNYNIQSQSTHMIVGSNGSINAASTPNMSPHNCRLQGGPGSQSAPEIPVMREIRGRPASRYQQMSSCSTSTDVSSASDRRSASSELFQSPNYRLSSDCQYPPSCTRQSVKSKIRRFEPTRETQETAPKTAYNGSVHSRLEHRTMQDREVNALNNSSEMEESTRDSEQHLLSDVESRSDSDSDDYQKTVHSSLV</sequence>
<feature type="compositionally biased region" description="Basic and acidic residues" evidence="1">
    <location>
        <begin position="513"/>
        <end position="522"/>
    </location>
</feature>
<dbReference type="EMBL" id="CAWYQH010000001">
    <property type="protein sequence ID" value="CAK8671819.1"/>
    <property type="molecule type" value="Genomic_DNA"/>
</dbReference>
<name>A0ABP0EWK5_CLALP</name>
<reference evidence="3 4" key="1">
    <citation type="submission" date="2024-02" db="EMBL/GenBank/DDBJ databases">
        <authorList>
            <person name="Daric V."/>
            <person name="Darras S."/>
        </authorList>
    </citation>
    <scope>NUCLEOTIDE SEQUENCE [LARGE SCALE GENOMIC DNA]</scope>
</reference>
<dbReference type="Gene3D" id="2.60.220.30">
    <property type="match status" value="1"/>
</dbReference>
<keyword evidence="2" id="KW-1133">Transmembrane helix</keyword>
<feature type="compositionally biased region" description="Basic and acidic residues" evidence="1">
    <location>
        <begin position="559"/>
        <end position="585"/>
    </location>
</feature>
<protein>
    <submittedName>
        <fullName evidence="3">Uncharacterized protein</fullName>
    </submittedName>
</protein>
<dbReference type="Proteomes" id="UP001642483">
    <property type="component" value="Unassembled WGS sequence"/>
</dbReference>
<keyword evidence="2" id="KW-0472">Membrane</keyword>
<feature type="compositionally biased region" description="Polar residues" evidence="1">
    <location>
        <begin position="420"/>
        <end position="429"/>
    </location>
</feature>
<keyword evidence="4" id="KW-1185">Reference proteome</keyword>
<feature type="compositionally biased region" description="Polar residues" evidence="1">
    <location>
        <begin position="484"/>
        <end position="509"/>
    </location>
</feature>
<evidence type="ECO:0000256" key="1">
    <source>
        <dbReference type="SAM" id="MobiDB-lite"/>
    </source>
</evidence>
<feature type="compositionally biased region" description="Low complexity" evidence="1">
    <location>
        <begin position="464"/>
        <end position="475"/>
    </location>
</feature>
<gene>
    <name evidence="3" type="ORF">CVLEPA_LOCUS854</name>
</gene>
<proteinExistence type="predicted"/>
<accession>A0ABP0EWK5</accession>
<evidence type="ECO:0000313" key="4">
    <source>
        <dbReference type="Proteomes" id="UP001642483"/>
    </source>
</evidence>